<evidence type="ECO:0000256" key="8">
    <source>
        <dbReference type="ARBA" id="ARBA00048988"/>
    </source>
</evidence>
<evidence type="ECO:0000256" key="3">
    <source>
        <dbReference type="ARBA" id="ARBA00022806"/>
    </source>
</evidence>
<feature type="domain" description="UvrD-like helicase C-terminal" evidence="11">
    <location>
        <begin position="494"/>
        <end position="740"/>
    </location>
</feature>
<evidence type="ECO:0000256" key="7">
    <source>
        <dbReference type="ARBA" id="ARBA00034808"/>
    </source>
</evidence>
<evidence type="ECO:0000256" key="5">
    <source>
        <dbReference type="ARBA" id="ARBA00023235"/>
    </source>
</evidence>
<evidence type="ECO:0000256" key="4">
    <source>
        <dbReference type="ARBA" id="ARBA00022840"/>
    </source>
</evidence>
<comment type="caution">
    <text evidence="12">The sequence shown here is derived from an EMBL/GenBank/DDBJ whole genome shotgun (WGS) entry which is preliminary data.</text>
</comment>
<dbReference type="Pfam" id="PF00580">
    <property type="entry name" value="UvrD-helicase"/>
    <property type="match status" value="1"/>
</dbReference>
<feature type="binding site" evidence="9">
    <location>
        <begin position="11"/>
        <end position="18"/>
    </location>
    <ligand>
        <name>ATP</name>
        <dbReference type="ChEBI" id="CHEBI:30616"/>
    </ligand>
</feature>
<dbReference type="PROSITE" id="PS51217">
    <property type="entry name" value="UVRD_HELICASE_CTER"/>
    <property type="match status" value="1"/>
</dbReference>
<keyword evidence="5" id="KW-0413">Isomerase</keyword>
<evidence type="ECO:0000313" key="12">
    <source>
        <dbReference type="EMBL" id="MFC4749620.1"/>
    </source>
</evidence>
<organism evidence="12 13">
    <name type="scientific">Flavobacterium branchiicola</name>
    <dbReference type="NCBI Taxonomy" id="1114875"/>
    <lineage>
        <taxon>Bacteria</taxon>
        <taxon>Pseudomonadati</taxon>
        <taxon>Bacteroidota</taxon>
        <taxon>Flavobacteriia</taxon>
        <taxon>Flavobacteriales</taxon>
        <taxon>Flavobacteriaceae</taxon>
        <taxon>Flavobacterium</taxon>
    </lineage>
</organism>
<evidence type="ECO:0000259" key="11">
    <source>
        <dbReference type="PROSITE" id="PS51217"/>
    </source>
</evidence>
<dbReference type="InterPro" id="IPR014017">
    <property type="entry name" value="DNA_helicase_UvrD-like_C"/>
</dbReference>
<protein>
    <recommendedName>
        <fullName evidence="7">DNA 3'-5' helicase</fullName>
        <ecNumber evidence="7">5.6.2.4</ecNumber>
    </recommendedName>
</protein>
<evidence type="ECO:0000256" key="9">
    <source>
        <dbReference type="PROSITE-ProRule" id="PRU00560"/>
    </source>
</evidence>
<dbReference type="SUPFAM" id="SSF52540">
    <property type="entry name" value="P-loop containing nucleoside triphosphate hydrolases"/>
    <property type="match status" value="1"/>
</dbReference>
<sequence>MQSPSFSIYDASAGSGKTYALVKEYLKIILSSTKNDAYRNILAITFTNKAVHEMKSRIVGNLSEFAKDEPSEKAISLIEDLSRDTGLSIIQIKVKSQSIIKHLIHNYAAFDISTIDKFTHKVIRAFAHDLNLPMTFEVTLDTENLLVEAVDAIIAQAGQDETLTNLLIDFTMEKTDDDKSWDVSREILETGRLVLNENNRTEISHFHDKSIKEFLEIKIKMQALCKELESENANFATDALSLIEENGIDLKSFSRGTFPNHLESIRDGKFNPKNKTFHEFDDIAINKTAKDKALIENIIPDLLQILVKIYKNFEKRDFYKAFLKNITPLSLLNTISNELEKIQSEQNVLSISEFNAIIHREIQNQPAPFIYERVGERYRHFFIDEFQDTSEMQWQNLIPLIDNSLSGLDDFGNKGTLMIVGDPKQSIYRWRGGKAEQFIELSKEENPFNNPEKEIRYLNTNYRSYSEVINFNNAFFKLISTEFTNEDYKELYENHSFQNTNSKKGGYVNISFLPVVEKNDFADDEEVIEKSDLYVLATLNTIQNVVRQGFEYRDIVILTRKRDQGIAVANYLTEQGVPILSSETLMIQNATEVHLIIYLLKYLNNSADLESKANFLHFLAKETEMEMPIHDFIAKGMSFKSEVDFEKWLLTFDVSFSFENVRKKSLYEMVEIIISKFISSFEGNAYVQFFLDIVLERDIRNQAGIADFLSYWDKNGEKFSIPSPEGNNAVRIMTIHKSKGLEFPVVIMPFAEEDYNRKPKDKLWLDTEDTGLDIPKALIDNSSAVEGFGENASNVFNLKKQEELLDNINVLYVALTRAEEQLYVISQSQKERKDGELPNNMASFFIKFLMHENLYDVEKLEYEFGSKSKLSESNEVINLVKTIPVVSEVLNPKNIKIAQREALMWGTHQQEAIAYGNIIHEILAFVKDKSDVDLAVVKAIEEGLIKVDQIDQVSKTLSEIVNHPELSVCFEGENKILNEQTIVQKEGKILKPDRIILTKSKEAYLLDYKTGAVNPKYKQQILEYETAIEELGYKVLKKALVYIGTEIDVVNL</sequence>
<evidence type="ECO:0000256" key="2">
    <source>
        <dbReference type="ARBA" id="ARBA00022801"/>
    </source>
</evidence>
<comment type="catalytic activity">
    <reaction evidence="6">
        <text>Couples ATP hydrolysis with the unwinding of duplex DNA by translocating in the 3'-5' direction.</text>
        <dbReference type="EC" id="5.6.2.4"/>
    </reaction>
</comment>
<accession>A0ABV9PKY6</accession>
<dbReference type="RefSeq" id="WP_213259704.1">
    <property type="nucleotide sequence ID" value="NZ_JAGYWA010000008.1"/>
</dbReference>
<name>A0ABV9PKY6_9FLAO</name>
<dbReference type="PROSITE" id="PS51198">
    <property type="entry name" value="UVRD_HELICASE_ATP_BIND"/>
    <property type="match status" value="1"/>
</dbReference>
<gene>
    <name evidence="12" type="ORF">ACFO5S_19370</name>
</gene>
<dbReference type="EC" id="5.6.2.4" evidence="7"/>
<proteinExistence type="predicted"/>
<dbReference type="GO" id="GO:0008854">
    <property type="term" value="F:exodeoxyribonuclease V activity"/>
    <property type="evidence" value="ECO:0007669"/>
    <property type="project" value="UniProtKB-EC"/>
</dbReference>
<dbReference type="EMBL" id="JBHSGV010000008">
    <property type="protein sequence ID" value="MFC4749620.1"/>
    <property type="molecule type" value="Genomic_DNA"/>
</dbReference>
<feature type="domain" description="UvrD-like helicase ATP-binding" evidence="10">
    <location>
        <begin position="1"/>
        <end position="465"/>
    </location>
</feature>
<dbReference type="PANTHER" id="PTHR11070:SF67">
    <property type="entry name" value="DNA 3'-5' HELICASE"/>
    <property type="match status" value="1"/>
</dbReference>
<keyword evidence="3 9" id="KW-0347">Helicase</keyword>
<dbReference type="InterPro" id="IPR027417">
    <property type="entry name" value="P-loop_NTPase"/>
</dbReference>
<evidence type="ECO:0000313" key="13">
    <source>
        <dbReference type="Proteomes" id="UP001595935"/>
    </source>
</evidence>
<reference evidence="13" key="1">
    <citation type="journal article" date="2019" name="Int. J. Syst. Evol. Microbiol.">
        <title>The Global Catalogue of Microorganisms (GCM) 10K type strain sequencing project: providing services to taxonomists for standard genome sequencing and annotation.</title>
        <authorList>
            <consortium name="The Broad Institute Genomics Platform"/>
            <consortium name="The Broad Institute Genome Sequencing Center for Infectious Disease"/>
            <person name="Wu L."/>
            <person name="Ma J."/>
        </authorList>
    </citation>
    <scope>NUCLEOTIDE SEQUENCE [LARGE SCALE GENOMIC DNA]</scope>
    <source>
        <strain evidence="13">WYCCWR 13023</strain>
    </source>
</reference>
<dbReference type="Gene3D" id="3.40.50.300">
    <property type="entry name" value="P-loop containing nucleotide triphosphate hydrolases"/>
    <property type="match status" value="4"/>
</dbReference>
<comment type="catalytic activity">
    <reaction evidence="8">
        <text>ATP + H2O = ADP + phosphate + H(+)</text>
        <dbReference type="Rhea" id="RHEA:13065"/>
        <dbReference type="ChEBI" id="CHEBI:15377"/>
        <dbReference type="ChEBI" id="CHEBI:15378"/>
        <dbReference type="ChEBI" id="CHEBI:30616"/>
        <dbReference type="ChEBI" id="CHEBI:43474"/>
        <dbReference type="ChEBI" id="CHEBI:456216"/>
        <dbReference type="EC" id="5.6.2.4"/>
    </reaction>
</comment>
<dbReference type="PANTHER" id="PTHR11070">
    <property type="entry name" value="UVRD / RECB / PCRA DNA HELICASE FAMILY MEMBER"/>
    <property type="match status" value="1"/>
</dbReference>
<dbReference type="Pfam" id="PF13361">
    <property type="entry name" value="UvrD_C"/>
    <property type="match status" value="2"/>
</dbReference>
<dbReference type="InterPro" id="IPR014016">
    <property type="entry name" value="UvrD-like_ATP-bd"/>
</dbReference>
<keyword evidence="2 9" id="KW-0378">Hydrolase</keyword>
<dbReference type="Proteomes" id="UP001595935">
    <property type="component" value="Unassembled WGS sequence"/>
</dbReference>
<evidence type="ECO:0000256" key="6">
    <source>
        <dbReference type="ARBA" id="ARBA00034617"/>
    </source>
</evidence>
<keyword evidence="13" id="KW-1185">Reference proteome</keyword>
<dbReference type="InterPro" id="IPR000212">
    <property type="entry name" value="DNA_helicase_UvrD/REP"/>
</dbReference>
<keyword evidence="1 9" id="KW-0547">Nucleotide-binding</keyword>
<evidence type="ECO:0000256" key="1">
    <source>
        <dbReference type="ARBA" id="ARBA00022741"/>
    </source>
</evidence>
<keyword evidence="4 9" id="KW-0067">ATP-binding</keyword>
<evidence type="ECO:0000259" key="10">
    <source>
        <dbReference type="PROSITE" id="PS51198"/>
    </source>
</evidence>